<gene>
    <name evidence="12" type="ORF">EV677_0660</name>
</gene>
<proteinExistence type="predicted"/>
<dbReference type="Gene3D" id="1.10.287.130">
    <property type="match status" value="1"/>
</dbReference>
<protein>
    <recommendedName>
        <fullName evidence="3">histidine kinase</fullName>
        <ecNumber evidence="3">2.7.13.3</ecNumber>
    </recommendedName>
</protein>
<dbReference type="PROSITE" id="PS50109">
    <property type="entry name" value="HIS_KIN"/>
    <property type="match status" value="1"/>
</dbReference>
<evidence type="ECO:0000256" key="7">
    <source>
        <dbReference type="ARBA" id="ARBA00022777"/>
    </source>
</evidence>
<accession>A0A4R6GGP3</accession>
<feature type="transmembrane region" description="Helical" evidence="10">
    <location>
        <begin position="125"/>
        <end position="149"/>
    </location>
</feature>
<comment type="catalytic activity">
    <reaction evidence="1">
        <text>ATP + protein L-histidine = ADP + protein N-phospho-L-histidine.</text>
        <dbReference type="EC" id="2.7.13.3"/>
    </reaction>
</comment>
<keyword evidence="5" id="KW-0808">Transferase</keyword>
<evidence type="ECO:0000256" key="6">
    <source>
        <dbReference type="ARBA" id="ARBA00022692"/>
    </source>
</evidence>
<dbReference type="SUPFAM" id="SSF55874">
    <property type="entry name" value="ATPase domain of HSP90 chaperone/DNA topoisomerase II/histidine kinase"/>
    <property type="match status" value="1"/>
</dbReference>
<dbReference type="RefSeq" id="WP_112990772.1">
    <property type="nucleotide sequence ID" value="NZ_PTLZ01000001.1"/>
</dbReference>
<dbReference type="Pfam" id="PF02518">
    <property type="entry name" value="HATPase_c"/>
    <property type="match status" value="1"/>
</dbReference>
<dbReference type="InterPro" id="IPR050428">
    <property type="entry name" value="TCS_sensor_his_kinase"/>
</dbReference>
<dbReference type="GO" id="GO:0000155">
    <property type="term" value="F:phosphorelay sensor kinase activity"/>
    <property type="evidence" value="ECO:0007669"/>
    <property type="project" value="InterPro"/>
</dbReference>
<keyword evidence="13" id="KW-1185">Reference proteome</keyword>
<evidence type="ECO:0000256" key="4">
    <source>
        <dbReference type="ARBA" id="ARBA00022553"/>
    </source>
</evidence>
<dbReference type="Proteomes" id="UP000294737">
    <property type="component" value="Unassembled WGS sequence"/>
</dbReference>
<dbReference type="InterPro" id="IPR004358">
    <property type="entry name" value="Sig_transdc_His_kin-like_C"/>
</dbReference>
<dbReference type="PANTHER" id="PTHR45436">
    <property type="entry name" value="SENSOR HISTIDINE KINASE YKOH"/>
    <property type="match status" value="1"/>
</dbReference>
<dbReference type="SMART" id="SM00388">
    <property type="entry name" value="HisKA"/>
    <property type="match status" value="1"/>
</dbReference>
<evidence type="ECO:0000313" key="12">
    <source>
        <dbReference type="EMBL" id="TDN94119.1"/>
    </source>
</evidence>
<dbReference type="InterPro" id="IPR003661">
    <property type="entry name" value="HisK_dim/P_dom"/>
</dbReference>
<evidence type="ECO:0000256" key="10">
    <source>
        <dbReference type="SAM" id="Phobius"/>
    </source>
</evidence>
<keyword evidence="6 10" id="KW-0812">Transmembrane</keyword>
<dbReference type="Gene3D" id="3.30.565.10">
    <property type="entry name" value="Histidine kinase-like ATPase, C-terminal domain"/>
    <property type="match status" value="1"/>
</dbReference>
<dbReference type="SMART" id="SM00387">
    <property type="entry name" value="HATPase_c"/>
    <property type="match status" value="1"/>
</dbReference>
<evidence type="ECO:0000256" key="8">
    <source>
        <dbReference type="ARBA" id="ARBA00022989"/>
    </source>
</evidence>
<keyword evidence="9 10" id="KW-0472">Membrane</keyword>
<dbReference type="Pfam" id="PF00512">
    <property type="entry name" value="HisKA"/>
    <property type="match status" value="1"/>
</dbReference>
<evidence type="ECO:0000256" key="2">
    <source>
        <dbReference type="ARBA" id="ARBA00004370"/>
    </source>
</evidence>
<dbReference type="EC" id="2.7.13.3" evidence="3"/>
<dbReference type="InterPro" id="IPR005467">
    <property type="entry name" value="His_kinase_dom"/>
</dbReference>
<keyword evidence="7 12" id="KW-0418">Kinase</keyword>
<dbReference type="InterPro" id="IPR036890">
    <property type="entry name" value="HATPase_C_sf"/>
</dbReference>
<dbReference type="InterPro" id="IPR036097">
    <property type="entry name" value="HisK_dim/P_sf"/>
</dbReference>
<dbReference type="InterPro" id="IPR003594">
    <property type="entry name" value="HATPase_dom"/>
</dbReference>
<evidence type="ECO:0000259" key="11">
    <source>
        <dbReference type="PROSITE" id="PS50109"/>
    </source>
</evidence>
<reference evidence="12 13" key="1">
    <citation type="submission" date="2019-03" db="EMBL/GenBank/DDBJ databases">
        <title>Genomic Encyclopedia of Type Strains, Phase IV (KMG-IV): sequencing the most valuable type-strain genomes for metagenomic binning, comparative biology and taxonomic classification.</title>
        <authorList>
            <person name="Goeker M."/>
        </authorList>
    </citation>
    <scope>NUCLEOTIDE SEQUENCE [LARGE SCALE GENOMIC DNA]</scope>
    <source>
        <strain evidence="12 13">DSM 18555</strain>
    </source>
</reference>
<evidence type="ECO:0000313" key="13">
    <source>
        <dbReference type="Proteomes" id="UP000294737"/>
    </source>
</evidence>
<dbReference type="AlphaFoldDB" id="A0A4R6GGP3"/>
<feature type="domain" description="Histidine kinase" evidence="11">
    <location>
        <begin position="208"/>
        <end position="413"/>
    </location>
</feature>
<dbReference type="EMBL" id="SNWF01000004">
    <property type="protein sequence ID" value="TDN94119.1"/>
    <property type="molecule type" value="Genomic_DNA"/>
</dbReference>
<comment type="caution">
    <text evidence="12">The sequence shown here is derived from an EMBL/GenBank/DDBJ whole genome shotgun (WGS) entry which is preliminary data.</text>
</comment>
<organism evidence="12 13">
    <name type="scientific">Herminiimonas fonticola</name>
    <dbReference type="NCBI Taxonomy" id="303380"/>
    <lineage>
        <taxon>Bacteria</taxon>
        <taxon>Pseudomonadati</taxon>
        <taxon>Pseudomonadota</taxon>
        <taxon>Betaproteobacteria</taxon>
        <taxon>Burkholderiales</taxon>
        <taxon>Oxalobacteraceae</taxon>
        <taxon>Herminiimonas</taxon>
    </lineage>
</organism>
<dbReference type="OrthoDB" id="9121563at2"/>
<dbReference type="PRINTS" id="PR00344">
    <property type="entry name" value="BCTRLSENSOR"/>
</dbReference>
<evidence type="ECO:0000256" key="9">
    <source>
        <dbReference type="ARBA" id="ARBA00023136"/>
    </source>
</evidence>
<keyword evidence="8 10" id="KW-1133">Transmembrane helix</keyword>
<evidence type="ECO:0000256" key="5">
    <source>
        <dbReference type="ARBA" id="ARBA00022679"/>
    </source>
</evidence>
<feature type="transmembrane region" description="Helical" evidence="10">
    <location>
        <begin position="12"/>
        <end position="34"/>
    </location>
</feature>
<comment type="subcellular location">
    <subcellularLocation>
        <location evidence="2">Membrane</location>
    </subcellularLocation>
</comment>
<dbReference type="CDD" id="cd00082">
    <property type="entry name" value="HisKA"/>
    <property type="match status" value="1"/>
</dbReference>
<sequence length="416" mass="45339">MKRRSSLRRRIVVAYLLFALAICTFFGAVVAVAIEGTEDLLVDEHLRSIAAWASPRHAIGMPVEMPSDVSFYHGEDIPLALRDMPLGVAKESFEGKNVHLLVGEDNAGTYVVIDRASEYKNIEHVIYAMVIAGFLGFVALSLFLGSFIARGFVDPIVELAAAVKDNNHPTELPLLDSKDELGILARAFAAHTAELKQFLTRERFFTGDVSHELRTPLTIITGAAELLVEQTAAQPALHAPAERILRAAKEANECVEILLQLARAPDQINRPETSVAEVIHAEIARCQHFVENKPVTLNFEEGEDFVVTARKELLTAAIGNLIRNACQYTEQGSVTVKMIGHSVIVEDTGPGLPESVQARLQNNPSAKPLVGSAGTGLGLALVVRICEYLAATLHVENNPKNGSNFRIVFKTILTKI</sequence>
<dbReference type="GO" id="GO:0005886">
    <property type="term" value="C:plasma membrane"/>
    <property type="evidence" value="ECO:0007669"/>
    <property type="project" value="TreeGrafter"/>
</dbReference>
<keyword evidence="4" id="KW-0597">Phosphoprotein</keyword>
<dbReference type="PANTHER" id="PTHR45436:SF16">
    <property type="entry name" value="HISTIDINE KINASE"/>
    <property type="match status" value="1"/>
</dbReference>
<evidence type="ECO:0000256" key="1">
    <source>
        <dbReference type="ARBA" id="ARBA00000085"/>
    </source>
</evidence>
<name>A0A4R6GGP3_9BURK</name>
<dbReference type="SUPFAM" id="SSF47384">
    <property type="entry name" value="Homodimeric domain of signal transducing histidine kinase"/>
    <property type="match status" value="1"/>
</dbReference>
<evidence type="ECO:0000256" key="3">
    <source>
        <dbReference type="ARBA" id="ARBA00012438"/>
    </source>
</evidence>
<dbReference type="Gene3D" id="6.10.340.10">
    <property type="match status" value="1"/>
</dbReference>